<dbReference type="EMBL" id="JAUDZE010000001">
    <property type="protein sequence ID" value="MDN0013326.1"/>
    <property type="molecule type" value="Genomic_DNA"/>
</dbReference>
<organism evidence="1 2">
    <name type="scientific">Acinetobacter thutiue</name>
    <dbReference type="NCBI Taxonomy" id="2998078"/>
    <lineage>
        <taxon>Bacteria</taxon>
        <taxon>Pseudomonadati</taxon>
        <taxon>Pseudomonadota</taxon>
        <taxon>Gammaproteobacteria</taxon>
        <taxon>Moraxellales</taxon>
        <taxon>Moraxellaceae</taxon>
        <taxon>Acinetobacter</taxon>
    </lineage>
</organism>
<name>A0ABT7WKW9_9GAMM</name>
<accession>A0ABT7WKW9</accession>
<proteinExistence type="predicted"/>
<protein>
    <submittedName>
        <fullName evidence="1">Uncharacterized protein</fullName>
    </submittedName>
</protein>
<dbReference type="Pfam" id="PF20288">
    <property type="entry name" value="MC2"/>
    <property type="match status" value="1"/>
</dbReference>
<dbReference type="InterPro" id="IPR046904">
    <property type="entry name" value="ABC-3C_MC2"/>
</dbReference>
<dbReference type="RefSeq" id="WP_267979576.1">
    <property type="nucleotide sequence ID" value="NZ_JAPQKF010000001.1"/>
</dbReference>
<sequence>MKIYNTPTELGIRASILLNYISPNYATINKISYLDYIAIYSKNYTGIESLHPEVPMHQMEFLLRYEALKSGLIQMIKKGIVNTEILNNEIHYKKGENTFSFIHLLDNKYHTDLIVKCQIVAERFGHLNENELYELILSSEVLGK</sequence>
<dbReference type="Proteomes" id="UP001168524">
    <property type="component" value="Unassembled WGS sequence"/>
</dbReference>
<evidence type="ECO:0000313" key="1">
    <source>
        <dbReference type="EMBL" id="MDN0013326.1"/>
    </source>
</evidence>
<evidence type="ECO:0000313" key="2">
    <source>
        <dbReference type="Proteomes" id="UP001168524"/>
    </source>
</evidence>
<gene>
    <name evidence="1" type="ORF">QTA56_03600</name>
</gene>
<reference evidence="1" key="1">
    <citation type="submission" date="2023-06" db="EMBL/GenBank/DDBJ databases">
        <title>Two novel species of Acinetobacter isolated from motorbike repairing workshop in Vietnam.</title>
        <authorList>
            <person name="Le N.T.T."/>
        </authorList>
    </citation>
    <scope>NUCLEOTIDE SEQUENCE</scope>
    <source>
        <strain evidence="1">VNH17</strain>
    </source>
</reference>
<keyword evidence="2" id="KW-1185">Reference proteome</keyword>
<comment type="caution">
    <text evidence="1">The sequence shown here is derived from an EMBL/GenBank/DDBJ whole genome shotgun (WGS) entry which is preliminary data.</text>
</comment>